<proteinExistence type="predicted"/>
<comment type="caution">
    <text evidence="9">The sequence shown here is derived from an EMBL/GenBank/DDBJ whole genome shotgun (WGS) entry which is preliminary data.</text>
</comment>
<dbReference type="PROSITE" id="PS51093">
    <property type="entry name" value="PTS_EIIA_TYPE_1"/>
    <property type="match status" value="1"/>
</dbReference>
<dbReference type="SUPFAM" id="SSF51261">
    <property type="entry name" value="Duplicated hybrid motif"/>
    <property type="match status" value="1"/>
</dbReference>
<evidence type="ECO:0000256" key="5">
    <source>
        <dbReference type="ARBA" id="ARBA00022679"/>
    </source>
</evidence>
<evidence type="ECO:0000313" key="10">
    <source>
        <dbReference type="Proteomes" id="UP000050898"/>
    </source>
</evidence>
<dbReference type="InterPro" id="IPR011055">
    <property type="entry name" value="Dup_hybrid_motif"/>
</dbReference>
<keyword evidence="6" id="KW-0598">Phosphotransferase system</keyword>
<organism evidence="9 10">
    <name type="scientific">Liquorilactobacillus mali KCTC 3596 = DSM 20444</name>
    <dbReference type="NCBI Taxonomy" id="1046596"/>
    <lineage>
        <taxon>Bacteria</taxon>
        <taxon>Bacillati</taxon>
        <taxon>Bacillota</taxon>
        <taxon>Bacilli</taxon>
        <taxon>Lactobacillales</taxon>
        <taxon>Lactobacillaceae</taxon>
        <taxon>Liquorilactobacillus</taxon>
    </lineage>
</organism>
<dbReference type="PANTHER" id="PTHR45008">
    <property type="entry name" value="PTS SYSTEM GLUCOSE-SPECIFIC EIIA COMPONENT"/>
    <property type="match status" value="1"/>
</dbReference>
<evidence type="ECO:0000313" key="9">
    <source>
        <dbReference type="EMBL" id="KRN09840.1"/>
    </source>
</evidence>
<evidence type="ECO:0000256" key="1">
    <source>
        <dbReference type="ARBA" id="ARBA00004496"/>
    </source>
</evidence>
<dbReference type="GO" id="GO:0005737">
    <property type="term" value="C:cytoplasm"/>
    <property type="evidence" value="ECO:0007669"/>
    <property type="project" value="UniProtKB-SubCell"/>
</dbReference>
<sequence length="166" mass="17617">MEAISMFGFKKKVDILEVHAPVSGKLVALSETKDPVFSTGAMGQGFAIEPSDDAIVSPFDGKITVIAETKHAIGMTTAEGLEVLLHLGIDTVELGGKPFEVFAKVGDKVKKGQKLASMSRKDIQDKGLLTTVMVVVTNSNDKIETLEIEGKSCAVGDVIGTLKLKK</sequence>
<evidence type="ECO:0000256" key="2">
    <source>
        <dbReference type="ARBA" id="ARBA00004651"/>
    </source>
</evidence>
<dbReference type="AlphaFoldDB" id="A0A0R2E0P6"/>
<dbReference type="GO" id="GO:0009401">
    <property type="term" value="P:phosphoenolpyruvate-dependent sugar phosphotransferase system"/>
    <property type="evidence" value="ECO:0007669"/>
    <property type="project" value="UniProtKB-KW"/>
</dbReference>
<keyword evidence="3" id="KW-0813">Transport</keyword>
<dbReference type="OrthoDB" id="9769191at2"/>
<keyword evidence="10" id="KW-1185">Reference proteome</keyword>
<evidence type="ECO:0000256" key="4">
    <source>
        <dbReference type="ARBA" id="ARBA00022597"/>
    </source>
</evidence>
<keyword evidence="4" id="KW-0762">Sugar transport</keyword>
<dbReference type="Proteomes" id="UP000050898">
    <property type="component" value="Unassembled WGS sequence"/>
</dbReference>
<dbReference type="Pfam" id="PF00358">
    <property type="entry name" value="PTS_EIIA_1"/>
    <property type="match status" value="1"/>
</dbReference>
<gene>
    <name evidence="9" type="ORF">FD00_GL000682</name>
</gene>
<evidence type="ECO:0000259" key="8">
    <source>
        <dbReference type="PROSITE" id="PS51093"/>
    </source>
</evidence>
<evidence type="ECO:0000256" key="7">
    <source>
        <dbReference type="ARBA" id="ARBA00022777"/>
    </source>
</evidence>
<dbReference type="Gene3D" id="2.70.70.10">
    <property type="entry name" value="Glucose Permease (Domain IIA)"/>
    <property type="match status" value="1"/>
</dbReference>
<evidence type="ECO:0000256" key="6">
    <source>
        <dbReference type="ARBA" id="ARBA00022683"/>
    </source>
</evidence>
<dbReference type="PANTHER" id="PTHR45008:SF1">
    <property type="entry name" value="PTS SYSTEM GLUCOSE-SPECIFIC EIIA COMPONENT"/>
    <property type="match status" value="1"/>
</dbReference>
<protein>
    <submittedName>
        <fullName evidence="9">Trehalose PTS II ABC</fullName>
    </submittedName>
</protein>
<evidence type="ECO:0000256" key="3">
    <source>
        <dbReference type="ARBA" id="ARBA00022448"/>
    </source>
</evidence>
<name>A0A0R2E0P6_9LACO</name>
<dbReference type="GO" id="GO:0005886">
    <property type="term" value="C:plasma membrane"/>
    <property type="evidence" value="ECO:0007669"/>
    <property type="project" value="UniProtKB-SubCell"/>
</dbReference>
<dbReference type="InterPro" id="IPR050890">
    <property type="entry name" value="PTS_EIIA_component"/>
</dbReference>
<comment type="subcellular location">
    <subcellularLocation>
        <location evidence="2">Cell membrane</location>
        <topology evidence="2">Multi-pass membrane protein</topology>
    </subcellularLocation>
    <subcellularLocation>
        <location evidence="1">Cytoplasm</location>
    </subcellularLocation>
</comment>
<dbReference type="PATRIC" id="fig|1046596.6.peg.740"/>
<reference evidence="9 10" key="1">
    <citation type="journal article" date="2015" name="Genome Announc.">
        <title>Expanding the biotechnology potential of lactobacilli through comparative genomics of 213 strains and associated genera.</title>
        <authorList>
            <person name="Sun Z."/>
            <person name="Harris H.M."/>
            <person name="McCann A."/>
            <person name="Guo C."/>
            <person name="Argimon S."/>
            <person name="Zhang W."/>
            <person name="Yang X."/>
            <person name="Jeffery I.B."/>
            <person name="Cooney J.C."/>
            <person name="Kagawa T.F."/>
            <person name="Liu W."/>
            <person name="Song Y."/>
            <person name="Salvetti E."/>
            <person name="Wrobel A."/>
            <person name="Rasinkangas P."/>
            <person name="Parkhill J."/>
            <person name="Rea M.C."/>
            <person name="O'Sullivan O."/>
            <person name="Ritari J."/>
            <person name="Douillard F.P."/>
            <person name="Paul Ross R."/>
            <person name="Yang R."/>
            <person name="Briner A.E."/>
            <person name="Felis G.E."/>
            <person name="de Vos W.M."/>
            <person name="Barrangou R."/>
            <person name="Klaenhammer T.R."/>
            <person name="Caufield P.W."/>
            <person name="Cui Y."/>
            <person name="Zhang H."/>
            <person name="O'Toole P.W."/>
        </authorList>
    </citation>
    <scope>NUCLEOTIDE SEQUENCE [LARGE SCALE GENOMIC DNA]</scope>
    <source>
        <strain evidence="9 10">DSM 20444</strain>
    </source>
</reference>
<feature type="domain" description="PTS EIIA type-1" evidence="8">
    <location>
        <begin position="34"/>
        <end position="138"/>
    </location>
</feature>
<dbReference type="PROSITE" id="PS00371">
    <property type="entry name" value="PTS_EIIA_TYPE_1_HIS"/>
    <property type="match status" value="1"/>
</dbReference>
<dbReference type="NCBIfam" id="TIGR00830">
    <property type="entry name" value="PTBA"/>
    <property type="match status" value="1"/>
</dbReference>
<dbReference type="GO" id="GO:0016301">
    <property type="term" value="F:kinase activity"/>
    <property type="evidence" value="ECO:0007669"/>
    <property type="project" value="UniProtKB-KW"/>
</dbReference>
<keyword evidence="5" id="KW-0808">Transferase</keyword>
<keyword evidence="7" id="KW-0418">Kinase</keyword>
<dbReference type="EMBL" id="AYYH01000018">
    <property type="protein sequence ID" value="KRN09840.1"/>
    <property type="molecule type" value="Genomic_DNA"/>
</dbReference>
<dbReference type="InterPro" id="IPR001127">
    <property type="entry name" value="PTS_EIIA_1_perm"/>
</dbReference>
<dbReference type="FunFam" id="2.70.70.10:FF:000001">
    <property type="entry name" value="PTS system glucose-specific IIA component"/>
    <property type="match status" value="1"/>
</dbReference>
<accession>A0A0R2E0P6</accession>